<evidence type="ECO:0000256" key="6">
    <source>
        <dbReference type="ARBA" id="ARBA00023082"/>
    </source>
</evidence>
<evidence type="ECO:0000313" key="12">
    <source>
        <dbReference type="EMBL" id="MPM22599.1"/>
    </source>
</evidence>
<dbReference type="GO" id="GO:0016987">
    <property type="term" value="F:sigma factor activity"/>
    <property type="evidence" value="ECO:0007669"/>
    <property type="project" value="UniProtKB-KW"/>
</dbReference>
<dbReference type="Pfam" id="PF04552">
    <property type="entry name" value="Sigma54_DBD"/>
    <property type="match status" value="1"/>
</dbReference>
<keyword evidence="3" id="KW-0808">Transferase</keyword>
<evidence type="ECO:0000256" key="5">
    <source>
        <dbReference type="ARBA" id="ARBA00023015"/>
    </source>
</evidence>
<dbReference type="PANTHER" id="PTHR32248">
    <property type="entry name" value="RNA POLYMERASE SIGMA-54 FACTOR"/>
    <property type="match status" value="1"/>
</dbReference>
<dbReference type="Gene3D" id="1.10.10.1330">
    <property type="entry name" value="RNA polymerase sigma-54 factor, core-binding domain"/>
    <property type="match status" value="1"/>
</dbReference>
<dbReference type="InterPro" id="IPR000394">
    <property type="entry name" value="RNA_pol_sigma_54"/>
</dbReference>
<evidence type="ECO:0000256" key="4">
    <source>
        <dbReference type="ARBA" id="ARBA00022695"/>
    </source>
</evidence>
<dbReference type="EMBL" id="VSSQ01003842">
    <property type="protein sequence ID" value="MPM22599.1"/>
    <property type="molecule type" value="Genomic_DNA"/>
</dbReference>
<dbReference type="AlphaFoldDB" id="A0A644Y2M1"/>
<dbReference type="PROSITE" id="PS00718">
    <property type="entry name" value="SIGMA54_2"/>
    <property type="match status" value="1"/>
</dbReference>
<accession>A0A644Y2M1</accession>
<evidence type="ECO:0000256" key="9">
    <source>
        <dbReference type="SAM" id="MobiDB-lite"/>
    </source>
</evidence>
<dbReference type="GO" id="GO:0016779">
    <property type="term" value="F:nucleotidyltransferase activity"/>
    <property type="evidence" value="ECO:0007669"/>
    <property type="project" value="UniProtKB-KW"/>
</dbReference>
<feature type="compositionally biased region" description="Acidic residues" evidence="9">
    <location>
        <begin position="42"/>
        <end position="70"/>
    </location>
</feature>
<dbReference type="GO" id="GO:0001216">
    <property type="term" value="F:DNA-binding transcription activator activity"/>
    <property type="evidence" value="ECO:0007669"/>
    <property type="project" value="InterPro"/>
</dbReference>
<dbReference type="Gene3D" id="1.10.10.60">
    <property type="entry name" value="Homeodomain-like"/>
    <property type="match status" value="1"/>
</dbReference>
<evidence type="ECO:0000256" key="8">
    <source>
        <dbReference type="ARBA" id="ARBA00023163"/>
    </source>
</evidence>
<keyword evidence="5" id="KW-0805">Transcription regulation</keyword>
<dbReference type="PRINTS" id="PR00045">
    <property type="entry name" value="SIGMA54FCT"/>
</dbReference>
<evidence type="ECO:0000259" key="11">
    <source>
        <dbReference type="Pfam" id="PF04963"/>
    </source>
</evidence>
<evidence type="ECO:0000256" key="2">
    <source>
        <dbReference type="ARBA" id="ARBA00022478"/>
    </source>
</evidence>
<dbReference type="NCBIfam" id="TIGR02395">
    <property type="entry name" value="rpoN_sigma"/>
    <property type="match status" value="1"/>
</dbReference>
<comment type="similarity">
    <text evidence="1">Belongs to the sigma-54 factor family.</text>
</comment>
<dbReference type="InterPro" id="IPR038709">
    <property type="entry name" value="RpoN_core-bd_sf"/>
</dbReference>
<dbReference type="GO" id="GO:0006352">
    <property type="term" value="P:DNA-templated transcription initiation"/>
    <property type="evidence" value="ECO:0007669"/>
    <property type="project" value="InterPro"/>
</dbReference>
<proteinExistence type="inferred from homology"/>
<dbReference type="PROSITE" id="PS50044">
    <property type="entry name" value="SIGMA54_3"/>
    <property type="match status" value="1"/>
</dbReference>
<evidence type="ECO:0000259" key="10">
    <source>
        <dbReference type="Pfam" id="PF04552"/>
    </source>
</evidence>
<gene>
    <name evidence="12" type="primary">rpoN_14</name>
    <name evidence="12" type="ORF">SDC9_69056</name>
</gene>
<dbReference type="PIRSF" id="PIRSF000774">
    <property type="entry name" value="RpoN"/>
    <property type="match status" value="1"/>
</dbReference>
<organism evidence="12">
    <name type="scientific">bioreactor metagenome</name>
    <dbReference type="NCBI Taxonomy" id="1076179"/>
    <lineage>
        <taxon>unclassified sequences</taxon>
        <taxon>metagenomes</taxon>
        <taxon>ecological metagenomes</taxon>
    </lineage>
</organism>
<feature type="domain" description="RNA polymerase sigma factor 54 core-binding" evidence="11">
    <location>
        <begin position="103"/>
        <end position="300"/>
    </location>
</feature>
<keyword evidence="6" id="KW-0731">Sigma factor</keyword>
<protein>
    <submittedName>
        <fullName evidence="12">RNA polymerase sigma-54 factor</fullName>
    </submittedName>
</protein>
<sequence>MALRQQQELKQTQKLSPLQMQVIKLVELNSVELEDKIKQELEDNPALEEGNEELNSENSDDDFPESGDNLSEEDIVLGDYFSEEDIPDYQLNKSYRKDEPDFIEATYSNDKSLNEVLLEQIGLRQLNARDQKIAEYIIGNLDENGYLQRSLQAISDDLLFQQNLDIHETKLQSILEIIQDLDPAGVGASDLQECLRLQLQRNEPTKENRLALEIISDYFEEFSRKHYDKIMRQLNISQDDLRDAINEIISLNPKPGNALGDSIEVAMGNITPDFIVESYNGEINMYLNNKNIPELKINRDFSEMLQGYAQNKESMSNDAKQAVLFMKQKVDSAKWFIDAVRQRQNTLQRTMEAIVNFQYDFFVTEDETMLKPMILKDIANKTGFDISTISRVSNSKYVQTNNGVYPLKFFFSEAMQNDAGEDISSREVKVLLKECIENENPSKPLTDERLTTLLNNKGYIIARRTVAKYREQLNIPVARLRKKI</sequence>
<feature type="domain" description="RNA polymerase sigma factor 54 DNA-binding" evidence="10">
    <location>
        <begin position="325"/>
        <end position="482"/>
    </location>
</feature>
<dbReference type="GO" id="GO:0003677">
    <property type="term" value="F:DNA binding"/>
    <property type="evidence" value="ECO:0007669"/>
    <property type="project" value="UniProtKB-KW"/>
</dbReference>
<evidence type="ECO:0000256" key="3">
    <source>
        <dbReference type="ARBA" id="ARBA00022679"/>
    </source>
</evidence>
<dbReference type="Pfam" id="PF00309">
    <property type="entry name" value="Sigma54_AID"/>
    <property type="match status" value="1"/>
</dbReference>
<reference evidence="12" key="1">
    <citation type="submission" date="2019-08" db="EMBL/GenBank/DDBJ databases">
        <authorList>
            <person name="Kucharzyk K."/>
            <person name="Murdoch R.W."/>
            <person name="Higgins S."/>
            <person name="Loffler F."/>
        </authorList>
    </citation>
    <scope>NUCLEOTIDE SEQUENCE</scope>
</reference>
<evidence type="ECO:0000256" key="7">
    <source>
        <dbReference type="ARBA" id="ARBA00023125"/>
    </source>
</evidence>
<feature type="region of interest" description="Disordered" evidence="9">
    <location>
        <begin position="37"/>
        <end position="70"/>
    </location>
</feature>
<name>A0A644Y2M1_9ZZZZ</name>
<keyword evidence="2" id="KW-0240">DNA-directed RNA polymerase</keyword>
<dbReference type="InterPro" id="IPR007046">
    <property type="entry name" value="RNA_pol_sigma_54_core-bd"/>
</dbReference>
<keyword evidence="7" id="KW-0238">DNA-binding</keyword>
<keyword evidence="4" id="KW-0548">Nucleotidyltransferase</keyword>
<dbReference type="InterPro" id="IPR007634">
    <property type="entry name" value="RNA_pol_sigma_54_DNA-bd"/>
</dbReference>
<comment type="caution">
    <text evidence="12">The sequence shown here is derived from an EMBL/GenBank/DDBJ whole genome shotgun (WGS) entry which is preliminary data.</text>
</comment>
<keyword evidence="8" id="KW-0804">Transcription</keyword>
<evidence type="ECO:0000256" key="1">
    <source>
        <dbReference type="ARBA" id="ARBA00008798"/>
    </source>
</evidence>
<dbReference type="PANTHER" id="PTHR32248:SF4">
    <property type="entry name" value="RNA POLYMERASE SIGMA-54 FACTOR"/>
    <property type="match status" value="1"/>
</dbReference>
<dbReference type="Pfam" id="PF04963">
    <property type="entry name" value="Sigma54_CBD"/>
    <property type="match status" value="1"/>
</dbReference>
<dbReference type="GO" id="GO:0000428">
    <property type="term" value="C:DNA-directed RNA polymerase complex"/>
    <property type="evidence" value="ECO:0007669"/>
    <property type="project" value="UniProtKB-KW"/>
</dbReference>